<feature type="chain" id="PRO_5038324465" description="Peptidase S1 domain-containing protein" evidence="6">
    <location>
        <begin position="19"/>
        <end position="274"/>
    </location>
</feature>
<keyword evidence="4" id="KW-0720">Serine protease</keyword>
<gene>
    <name evidence="8" type="ORF">O3G_MSEX005959</name>
</gene>
<evidence type="ECO:0000256" key="3">
    <source>
        <dbReference type="ARBA" id="ARBA00022801"/>
    </source>
</evidence>
<protein>
    <recommendedName>
        <fullName evidence="7">Peptidase S1 domain-containing protein</fullName>
    </recommendedName>
</protein>
<sequence length="274" mass="29394">MASSGLIVALALLAAVSAAPESRIVGGEHTTIEQFPYIVALTYFYPGPGILIQRCVGSLLSSWHVLTTSYCFTGGNLNQFEVRAGSTNSLSGGVVVLFDELIKYPNYVEKPREGDVAVVRLKTPLGISSTIDVLYLPPQGTSIADGSSVKVVSWGFEYEGGPQLQTLKTINLYKVNVDECKAAYEGSEAVAISDRVICAKAPGRGICFGDAGAPMVIGRVVVGTASYYESCDTQDYPDLFSRIDTYTNWILSVAVAPRSDIRVPYPNAMRANLN</sequence>
<dbReference type="Gene3D" id="2.40.10.10">
    <property type="entry name" value="Trypsin-like serine proteases"/>
    <property type="match status" value="1"/>
</dbReference>
<dbReference type="PANTHER" id="PTHR24276">
    <property type="entry name" value="POLYSERASE-RELATED"/>
    <property type="match status" value="1"/>
</dbReference>
<organism evidence="8 9">
    <name type="scientific">Manduca sexta</name>
    <name type="common">Tobacco hawkmoth</name>
    <name type="synonym">Tobacco hornworm</name>
    <dbReference type="NCBI Taxonomy" id="7130"/>
    <lineage>
        <taxon>Eukaryota</taxon>
        <taxon>Metazoa</taxon>
        <taxon>Ecdysozoa</taxon>
        <taxon>Arthropoda</taxon>
        <taxon>Hexapoda</taxon>
        <taxon>Insecta</taxon>
        <taxon>Pterygota</taxon>
        <taxon>Neoptera</taxon>
        <taxon>Endopterygota</taxon>
        <taxon>Lepidoptera</taxon>
        <taxon>Glossata</taxon>
        <taxon>Ditrysia</taxon>
        <taxon>Bombycoidea</taxon>
        <taxon>Sphingidae</taxon>
        <taxon>Sphinginae</taxon>
        <taxon>Sphingini</taxon>
        <taxon>Manduca</taxon>
    </lineage>
</organism>
<evidence type="ECO:0000256" key="5">
    <source>
        <dbReference type="ARBA" id="ARBA00023157"/>
    </source>
</evidence>
<dbReference type="SUPFAM" id="SSF50494">
    <property type="entry name" value="Trypsin-like serine proteases"/>
    <property type="match status" value="1"/>
</dbReference>
<evidence type="ECO:0000259" key="7">
    <source>
        <dbReference type="PROSITE" id="PS50240"/>
    </source>
</evidence>
<dbReference type="EMBL" id="JH668371">
    <property type="protein sequence ID" value="KAG6449229.1"/>
    <property type="molecule type" value="Genomic_DNA"/>
</dbReference>
<dbReference type="InterPro" id="IPR043504">
    <property type="entry name" value="Peptidase_S1_PA_chymotrypsin"/>
</dbReference>
<reference evidence="8" key="1">
    <citation type="journal article" date="2016" name="Insect Biochem. Mol. Biol.">
        <title>Multifaceted biological insights from a draft genome sequence of the tobacco hornworm moth, Manduca sexta.</title>
        <authorList>
            <person name="Kanost M.R."/>
            <person name="Arrese E.L."/>
            <person name="Cao X."/>
            <person name="Chen Y.R."/>
            <person name="Chellapilla S."/>
            <person name="Goldsmith M.R."/>
            <person name="Grosse-Wilde E."/>
            <person name="Heckel D.G."/>
            <person name="Herndon N."/>
            <person name="Jiang H."/>
            <person name="Papanicolaou A."/>
            <person name="Qu J."/>
            <person name="Soulages J.L."/>
            <person name="Vogel H."/>
            <person name="Walters J."/>
            <person name="Waterhouse R.M."/>
            <person name="Ahn S.J."/>
            <person name="Almeida F.C."/>
            <person name="An C."/>
            <person name="Aqrawi P."/>
            <person name="Bretschneider A."/>
            <person name="Bryant W.B."/>
            <person name="Bucks S."/>
            <person name="Chao H."/>
            <person name="Chevignon G."/>
            <person name="Christen J.M."/>
            <person name="Clarke D.F."/>
            <person name="Dittmer N.T."/>
            <person name="Ferguson L.C.F."/>
            <person name="Garavelou S."/>
            <person name="Gordon K.H.J."/>
            <person name="Gunaratna R.T."/>
            <person name="Han Y."/>
            <person name="Hauser F."/>
            <person name="He Y."/>
            <person name="Heidel-Fischer H."/>
            <person name="Hirsh A."/>
            <person name="Hu Y."/>
            <person name="Jiang H."/>
            <person name="Kalra D."/>
            <person name="Klinner C."/>
            <person name="Konig C."/>
            <person name="Kovar C."/>
            <person name="Kroll A.R."/>
            <person name="Kuwar S.S."/>
            <person name="Lee S.L."/>
            <person name="Lehman R."/>
            <person name="Li K."/>
            <person name="Li Z."/>
            <person name="Liang H."/>
            <person name="Lovelace S."/>
            <person name="Lu Z."/>
            <person name="Mansfield J.H."/>
            <person name="McCulloch K.J."/>
            <person name="Mathew T."/>
            <person name="Morton B."/>
            <person name="Muzny D.M."/>
            <person name="Neunemann D."/>
            <person name="Ongeri F."/>
            <person name="Pauchet Y."/>
            <person name="Pu L.L."/>
            <person name="Pyrousis I."/>
            <person name="Rao X.J."/>
            <person name="Redding A."/>
            <person name="Roesel C."/>
            <person name="Sanchez-Gracia A."/>
            <person name="Schaack S."/>
            <person name="Shukla A."/>
            <person name="Tetreau G."/>
            <person name="Wang Y."/>
            <person name="Xiong G.H."/>
            <person name="Traut W."/>
            <person name="Walsh T.K."/>
            <person name="Worley K.C."/>
            <person name="Wu D."/>
            <person name="Wu W."/>
            <person name="Wu Y.Q."/>
            <person name="Zhang X."/>
            <person name="Zou Z."/>
            <person name="Zucker H."/>
            <person name="Briscoe A.D."/>
            <person name="Burmester T."/>
            <person name="Clem R.J."/>
            <person name="Feyereisen R."/>
            <person name="Grimmelikhuijzen C.J.P."/>
            <person name="Hamodrakas S.J."/>
            <person name="Hansson B.S."/>
            <person name="Huguet E."/>
            <person name="Jermiin L.S."/>
            <person name="Lan Q."/>
            <person name="Lehman H.K."/>
            <person name="Lorenzen M."/>
            <person name="Merzendorfer H."/>
            <person name="Michalopoulos I."/>
            <person name="Morton D.B."/>
            <person name="Muthukrishnan S."/>
            <person name="Oakeshott J.G."/>
            <person name="Palmer W."/>
            <person name="Park Y."/>
            <person name="Passarelli A.L."/>
            <person name="Rozas J."/>
            <person name="Schwartz L.M."/>
            <person name="Smith W."/>
            <person name="Southgate A."/>
            <person name="Vilcinskas A."/>
            <person name="Vogt R."/>
            <person name="Wang P."/>
            <person name="Werren J."/>
            <person name="Yu X.Q."/>
            <person name="Zhou J.J."/>
            <person name="Brown S.J."/>
            <person name="Scherer S.E."/>
            <person name="Richards S."/>
            <person name="Blissard G.W."/>
        </authorList>
    </citation>
    <scope>NUCLEOTIDE SEQUENCE</scope>
</reference>
<dbReference type="EMBL" id="JH668371">
    <property type="protein sequence ID" value="KAG6449230.1"/>
    <property type="molecule type" value="Genomic_DNA"/>
</dbReference>
<proteinExistence type="inferred from homology"/>
<dbReference type="PANTHER" id="PTHR24276:SF91">
    <property type="entry name" value="AT26814P-RELATED"/>
    <property type="match status" value="1"/>
</dbReference>
<dbReference type="CDD" id="cd00190">
    <property type="entry name" value="Tryp_SPc"/>
    <property type="match status" value="1"/>
</dbReference>
<name>A0A921Z2W8_MANSE</name>
<comment type="caution">
    <text evidence="8">The sequence shown here is derived from an EMBL/GenBank/DDBJ whole genome shotgun (WGS) entry which is preliminary data.</text>
</comment>
<dbReference type="PRINTS" id="PR00722">
    <property type="entry name" value="CHYMOTRYPSIN"/>
</dbReference>
<evidence type="ECO:0000256" key="1">
    <source>
        <dbReference type="ARBA" id="ARBA00007664"/>
    </source>
</evidence>
<dbReference type="InterPro" id="IPR050430">
    <property type="entry name" value="Peptidase_S1"/>
</dbReference>
<keyword evidence="2" id="KW-0645">Protease</keyword>
<dbReference type="InterPro" id="IPR001314">
    <property type="entry name" value="Peptidase_S1A"/>
</dbReference>
<dbReference type="GO" id="GO:0004252">
    <property type="term" value="F:serine-type endopeptidase activity"/>
    <property type="evidence" value="ECO:0007669"/>
    <property type="project" value="InterPro"/>
</dbReference>
<dbReference type="PROSITE" id="PS50240">
    <property type="entry name" value="TRYPSIN_DOM"/>
    <property type="match status" value="1"/>
</dbReference>
<reference evidence="8" key="2">
    <citation type="submission" date="2020-12" db="EMBL/GenBank/DDBJ databases">
        <authorList>
            <person name="Kanost M."/>
        </authorList>
    </citation>
    <scope>NUCLEOTIDE SEQUENCE</scope>
</reference>
<dbReference type="InterPro" id="IPR001254">
    <property type="entry name" value="Trypsin_dom"/>
</dbReference>
<evidence type="ECO:0000256" key="6">
    <source>
        <dbReference type="SAM" id="SignalP"/>
    </source>
</evidence>
<comment type="similarity">
    <text evidence="1">Belongs to the peptidase S1 family.</text>
</comment>
<evidence type="ECO:0000313" key="8">
    <source>
        <dbReference type="EMBL" id="KAG6449229.1"/>
    </source>
</evidence>
<dbReference type="OrthoDB" id="6380398at2759"/>
<dbReference type="GO" id="GO:0006508">
    <property type="term" value="P:proteolysis"/>
    <property type="evidence" value="ECO:0007669"/>
    <property type="project" value="UniProtKB-KW"/>
</dbReference>
<dbReference type="SMART" id="SM00020">
    <property type="entry name" value="Tryp_SPc"/>
    <property type="match status" value="1"/>
</dbReference>
<feature type="domain" description="Peptidase S1" evidence="7">
    <location>
        <begin position="24"/>
        <end position="255"/>
    </location>
</feature>
<accession>A0A921Z2W8</accession>
<evidence type="ECO:0000256" key="2">
    <source>
        <dbReference type="ARBA" id="ARBA00022670"/>
    </source>
</evidence>
<keyword evidence="5" id="KW-1015">Disulfide bond</keyword>
<dbReference type="AlphaFoldDB" id="A0A921Z2W8"/>
<keyword evidence="6" id="KW-0732">Signal</keyword>
<dbReference type="InterPro" id="IPR009003">
    <property type="entry name" value="Peptidase_S1_PA"/>
</dbReference>
<dbReference type="Proteomes" id="UP000791440">
    <property type="component" value="Unassembled WGS sequence"/>
</dbReference>
<dbReference type="Pfam" id="PF00089">
    <property type="entry name" value="Trypsin"/>
    <property type="match status" value="1"/>
</dbReference>
<keyword evidence="3" id="KW-0378">Hydrolase</keyword>
<evidence type="ECO:0000256" key="4">
    <source>
        <dbReference type="ARBA" id="ARBA00022825"/>
    </source>
</evidence>
<keyword evidence="9" id="KW-1185">Reference proteome</keyword>
<evidence type="ECO:0000313" key="9">
    <source>
        <dbReference type="Proteomes" id="UP000791440"/>
    </source>
</evidence>
<feature type="signal peptide" evidence="6">
    <location>
        <begin position="1"/>
        <end position="18"/>
    </location>
</feature>